<dbReference type="KEGG" id="usu:LVJ78_03015"/>
<dbReference type="Gene3D" id="3.30.1490.300">
    <property type="match status" value="1"/>
</dbReference>
<dbReference type="AlphaFoldDB" id="A0AAE9GYA4"/>
<evidence type="ECO:0000313" key="2">
    <source>
        <dbReference type="EMBL" id="UOO80005.1"/>
    </source>
</evidence>
<keyword evidence="3" id="KW-1185">Reference proteome</keyword>
<dbReference type="PANTHER" id="PTHR32432:SF3">
    <property type="entry name" value="ETHANOLAMINE UTILIZATION PROTEIN EUTJ"/>
    <property type="match status" value="1"/>
</dbReference>
<dbReference type="InterPro" id="IPR043129">
    <property type="entry name" value="ATPase_NBD"/>
</dbReference>
<reference evidence="2" key="2">
    <citation type="submission" date="2021-12" db="EMBL/GenBank/DDBJ databases">
        <authorList>
            <person name="Veyrier F.J."/>
        </authorList>
    </citation>
    <scope>NUCLEOTIDE SEQUENCE</scope>
    <source>
        <strain evidence="2">1258/02</strain>
    </source>
</reference>
<dbReference type="Proteomes" id="UP000829756">
    <property type="component" value="Chromosome"/>
</dbReference>
<dbReference type="CDD" id="cd24049">
    <property type="entry name" value="ASKHA_NBD_PilM"/>
    <property type="match status" value="1"/>
</dbReference>
<organism evidence="2 4">
    <name type="scientific">Uruburuella suis</name>
    <dbReference type="NCBI Taxonomy" id="252130"/>
    <lineage>
        <taxon>Bacteria</taxon>
        <taxon>Pseudomonadati</taxon>
        <taxon>Pseudomonadota</taxon>
        <taxon>Betaproteobacteria</taxon>
        <taxon>Neisseriales</taxon>
        <taxon>Neisseriaceae</taxon>
        <taxon>Uruburuella</taxon>
    </lineage>
</organism>
<evidence type="ECO:0000313" key="3">
    <source>
        <dbReference type="Proteomes" id="UP000294721"/>
    </source>
</evidence>
<reference evidence="2" key="3">
    <citation type="journal article" date="2022" name="Res Sq">
        <title>Evolution of multicellular longitudinally dividing oral cavity symbionts (Neisseriaceae).</title>
        <authorList>
            <person name="Nyongesa S."/>
            <person name="Weber P."/>
            <person name="Bernet E."/>
            <person name="Pullido F."/>
            <person name="Nieckarz M."/>
            <person name="Delaby M."/>
            <person name="Nieves C."/>
            <person name="Viehboeck T."/>
            <person name="Krause N."/>
            <person name="Rivera-Millot A."/>
            <person name="Nakamura A."/>
            <person name="Vischer N."/>
            <person name="VanNieuwenhze M."/>
            <person name="Brun Y."/>
            <person name="Cava F."/>
            <person name="Bulgheresi S."/>
            <person name="Veyrier F."/>
        </authorList>
    </citation>
    <scope>NUCLEOTIDE SEQUENCE</scope>
    <source>
        <strain evidence="2">1258/02</strain>
    </source>
</reference>
<dbReference type="InterPro" id="IPR005883">
    <property type="entry name" value="PilM"/>
</dbReference>
<dbReference type="RefSeq" id="WP_132954591.1">
    <property type="nucleotide sequence ID" value="NZ_CALJUB010000006.1"/>
</dbReference>
<name>A0AAE9GYA4_9NEIS</name>
<protein>
    <submittedName>
        <fullName evidence="2">Type IV pilus assembly protein PilM</fullName>
    </submittedName>
</protein>
<dbReference type="PIRSF" id="PIRSF019169">
    <property type="entry name" value="PilM"/>
    <property type="match status" value="1"/>
</dbReference>
<dbReference type="EMBL" id="SLXE01000030">
    <property type="protein sequence ID" value="TCP01360.1"/>
    <property type="molecule type" value="Genomic_DNA"/>
</dbReference>
<dbReference type="NCBIfam" id="TIGR01175">
    <property type="entry name" value="pilM"/>
    <property type="match status" value="1"/>
</dbReference>
<sequence>MRFTKKQKNTNTKVSPTLSNRAAIGIDITQHAITMVQLSSRSLNQIQLEKYVITALPKNIIKAAKIQDYEQLTSYLRHSYAQLQSNNKNIVAALPQNLTTIETPVFNAKEAESGLESFAEFEIAQIGPLEEMNYDYQVTGTSIVPPGQKLLLVAARKDDIEPRIEMLESAGLSPAFLDIDLFAQSNAFSFWINQHAPELANEKIAVIGIHATQLYALIVENGQMLYKQETSVSTEQLNQLIQRTYQVTEEKADQMILSASKPADYQTQIADRFNIQVAQEIQRVLQFYYTTQPSDQFSSVKHILLTGTASQQAGLAETVFSQTNTATECIHPALYATNSSHIDIPKLQQDAPSLTLAFGLALRGL</sequence>
<dbReference type="Gene3D" id="3.30.420.40">
    <property type="match status" value="2"/>
</dbReference>
<evidence type="ECO:0000313" key="1">
    <source>
        <dbReference type="EMBL" id="TCP01360.1"/>
    </source>
</evidence>
<proteinExistence type="predicted"/>
<dbReference type="Pfam" id="PF11104">
    <property type="entry name" value="PilM_2"/>
    <property type="match status" value="1"/>
</dbReference>
<dbReference type="EMBL" id="CP091507">
    <property type="protein sequence ID" value="UOO80005.1"/>
    <property type="molecule type" value="Genomic_DNA"/>
</dbReference>
<dbReference type="SUPFAM" id="SSF53067">
    <property type="entry name" value="Actin-like ATPase domain"/>
    <property type="match status" value="1"/>
</dbReference>
<accession>A0AAE9GYA4</accession>
<evidence type="ECO:0000313" key="4">
    <source>
        <dbReference type="Proteomes" id="UP000829756"/>
    </source>
</evidence>
<reference evidence="1 3" key="1">
    <citation type="submission" date="2019-03" db="EMBL/GenBank/DDBJ databases">
        <title>Genomic Encyclopedia of Type Strains, Phase IV (KMG-IV): sequencing the most valuable type-strain genomes for metagenomic binning, comparative biology and taxonomic classification.</title>
        <authorList>
            <person name="Goeker M."/>
        </authorList>
    </citation>
    <scope>NUCLEOTIDE SEQUENCE [LARGE SCALE GENOMIC DNA]</scope>
    <source>
        <strain evidence="1 3">DSM 17474</strain>
    </source>
</reference>
<dbReference type="PANTHER" id="PTHR32432">
    <property type="entry name" value="CELL DIVISION PROTEIN FTSA-RELATED"/>
    <property type="match status" value="1"/>
</dbReference>
<gene>
    <name evidence="2" type="primary">pilM</name>
    <name evidence="1" type="ORF">EV680_13026</name>
    <name evidence="2" type="ORF">LVJ78_03015</name>
</gene>
<dbReference type="Proteomes" id="UP000294721">
    <property type="component" value="Unassembled WGS sequence"/>
</dbReference>
<dbReference type="InterPro" id="IPR050696">
    <property type="entry name" value="FtsA/MreB"/>
</dbReference>